<comment type="similarity">
    <text evidence="9">Belongs to the OXA1/ALB3/YidC family.</text>
</comment>
<dbReference type="AlphaFoldDB" id="A0A554LG79"/>
<feature type="transmembrane region" description="Helical" evidence="10">
    <location>
        <begin position="119"/>
        <end position="143"/>
    </location>
</feature>
<evidence type="ECO:0000256" key="2">
    <source>
        <dbReference type="ARBA" id="ARBA00022448"/>
    </source>
</evidence>
<dbReference type="EMBL" id="VMGI01000096">
    <property type="protein sequence ID" value="TSC91852.1"/>
    <property type="molecule type" value="Genomic_DNA"/>
</dbReference>
<dbReference type="GO" id="GO:0051205">
    <property type="term" value="P:protein insertion into membrane"/>
    <property type="evidence" value="ECO:0007669"/>
    <property type="project" value="TreeGrafter"/>
</dbReference>
<dbReference type="GO" id="GO:0032977">
    <property type="term" value="F:membrane insertase activity"/>
    <property type="evidence" value="ECO:0007669"/>
    <property type="project" value="InterPro"/>
</dbReference>
<evidence type="ECO:0000256" key="3">
    <source>
        <dbReference type="ARBA" id="ARBA00022475"/>
    </source>
</evidence>
<evidence type="ECO:0000256" key="7">
    <source>
        <dbReference type="ARBA" id="ARBA00023136"/>
    </source>
</evidence>
<evidence type="ECO:0000256" key="5">
    <source>
        <dbReference type="ARBA" id="ARBA00022927"/>
    </source>
</evidence>
<keyword evidence="5" id="KW-0653">Protein transport</keyword>
<keyword evidence="7 10" id="KW-0472">Membrane</keyword>
<comment type="caution">
    <text evidence="12">The sequence shown here is derived from an EMBL/GenBank/DDBJ whole genome shotgun (WGS) entry which is preliminary data.</text>
</comment>
<evidence type="ECO:0000256" key="9">
    <source>
        <dbReference type="RuleBase" id="RU003945"/>
    </source>
</evidence>
<feature type="transmembrane region" description="Helical" evidence="10">
    <location>
        <begin position="21"/>
        <end position="45"/>
    </location>
</feature>
<dbReference type="Pfam" id="PF02096">
    <property type="entry name" value="60KD_IMP"/>
    <property type="match status" value="1"/>
</dbReference>
<evidence type="ECO:0000256" key="1">
    <source>
        <dbReference type="ARBA" id="ARBA00004651"/>
    </source>
</evidence>
<evidence type="ECO:0000256" key="6">
    <source>
        <dbReference type="ARBA" id="ARBA00022989"/>
    </source>
</evidence>
<reference evidence="12 13" key="1">
    <citation type="submission" date="2017-07" db="EMBL/GenBank/DDBJ databases">
        <title>Mechanisms for carbon and nitrogen cycling indicate functional differentiation within the Candidate Phyla Radiation.</title>
        <authorList>
            <person name="Danczak R.E."/>
            <person name="Johnston M.D."/>
            <person name="Kenah C."/>
            <person name="Slattery M."/>
            <person name="Wrighton K.C."/>
            <person name="Wilkins M.J."/>
        </authorList>
    </citation>
    <scope>NUCLEOTIDE SEQUENCE [LARGE SCALE GENOMIC DNA]</scope>
    <source>
        <strain evidence="12">Licking1014_85</strain>
    </source>
</reference>
<evidence type="ECO:0000313" key="13">
    <source>
        <dbReference type="Proteomes" id="UP000315589"/>
    </source>
</evidence>
<dbReference type="InterPro" id="IPR001708">
    <property type="entry name" value="YidC/ALB3/OXA1/COX18"/>
</dbReference>
<feature type="domain" description="Membrane insertase YidC/Oxa/ALB C-terminal" evidence="11">
    <location>
        <begin position="2"/>
        <end position="155"/>
    </location>
</feature>
<comment type="subcellular location">
    <subcellularLocation>
        <location evidence="1">Cell membrane</location>
        <topology evidence="1">Multi-pass membrane protein</topology>
    </subcellularLocation>
    <subcellularLocation>
        <location evidence="9">Membrane</location>
        <topology evidence="9">Multi-pass membrane protein</topology>
    </subcellularLocation>
</comment>
<dbReference type="InterPro" id="IPR047196">
    <property type="entry name" value="YidC_ALB_C"/>
</dbReference>
<sequence length="199" mass="22909">MYKGDQKRISQETMALYKTYGVNPMGACIPILIQLPILIILYQVFIRGLSTDSFHNLYSWVPRPETLNTMFFGIDLTKPEKIWLPILTGISQFFQTWQIQPKAPPKSDDPMALMTKQMLYIFPIMTFFIARSLPAALPLYWLATNAFSIVQQTLIFKDKHKEITSAVKTITAENNKTKTISEEVVKSNKNTTITIRRKK</sequence>
<dbReference type="GO" id="GO:0005886">
    <property type="term" value="C:plasma membrane"/>
    <property type="evidence" value="ECO:0007669"/>
    <property type="project" value="UniProtKB-SubCell"/>
</dbReference>
<protein>
    <submittedName>
        <fullName evidence="12">Preprotein translocase subunit YidC</fullName>
    </submittedName>
</protein>
<dbReference type="GO" id="GO:0015031">
    <property type="term" value="P:protein transport"/>
    <property type="evidence" value="ECO:0007669"/>
    <property type="project" value="UniProtKB-KW"/>
</dbReference>
<evidence type="ECO:0000313" key="12">
    <source>
        <dbReference type="EMBL" id="TSC91852.1"/>
    </source>
</evidence>
<organism evidence="12 13">
    <name type="scientific">Candidatus Berkelbacteria bacterium Licking1014_85</name>
    <dbReference type="NCBI Taxonomy" id="2017148"/>
    <lineage>
        <taxon>Bacteria</taxon>
        <taxon>Candidatus Berkelbacteria</taxon>
    </lineage>
</organism>
<evidence type="ECO:0000256" key="10">
    <source>
        <dbReference type="SAM" id="Phobius"/>
    </source>
</evidence>
<dbReference type="InterPro" id="IPR028055">
    <property type="entry name" value="YidC/Oxa/ALB_C"/>
</dbReference>
<name>A0A554LG79_9BACT</name>
<keyword evidence="8" id="KW-0143">Chaperone</keyword>
<proteinExistence type="inferred from homology"/>
<keyword evidence="2" id="KW-0813">Transport</keyword>
<dbReference type="Proteomes" id="UP000315589">
    <property type="component" value="Unassembled WGS sequence"/>
</dbReference>
<gene>
    <name evidence="12" type="ORF">CEN91_590</name>
</gene>
<dbReference type="PANTHER" id="PTHR12428:SF65">
    <property type="entry name" value="CYTOCHROME C OXIDASE ASSEMBLY PROTEIN COX18, MITOCHONDRIAL"/>
    <property type="match status" value="1"/>
</dbReference>
<keyword evidence="3" id="KW-1003">Cell membrane</keyword>
<keyword evidence="6 10" id="KW-1133">Transmembrane helix</keyword>
<dbReference type="NCBIfam" id="TIGR03592">
    <property type="entry name" value="yidC_oxa1_cterm"/>
    <property type="match status" value="1"/>
</dbReference>
<evidence type="ECO:0000259" key="11">
    <source>
        <dbReference type="Pfam" id="PF02096"/>
    </source>
</evidence>
<dbReference type="CDD" id="cd20070">
    <property type="entry name" value="5TM_YidC_Alb3"/>
    <property type="match status" value="1"/>
</dbReference>
<accession>A0A554LG79</accession>
<dbReference type="PANTHER" id="PTHR12428">
    <property type="entry name" value="OXA1"/>
    <property type="match status" value="1"/>
</dbReference>
<evidence type="ECO:0000256" key="8">
    <source>
        <dbReference type="ARBA" id="ARBA00023186"/>
    </source>
</evidence>
<evidence type="ECO:0000256" key="4">
    <source>
        <dbReference type="ARBA" id="ARBA00022692"/>
    </source>
</evidence>
<keyword evidence="4 9" id="KW-0812">Transmembrane</keyword>